<keyword evidence="3" id="KW-1185">Reference proteome</keyword>
<dbReference type="InterPro" id="IPR037275">
    <property type="entry name" value="Znf_CTCHY_sf"/>
</dbReference>
<dbReference type="EMBL" id="JACEEZ010022236">
    <property type="protein sequence ID" value="KAG0712652.1"/>
    <property type="molecule type" value="Genomic_DNA"/>
</dbReference>
<proteinExistence type="predicted"/>
<evidence type="ECO:0000313" key="2">
    <source>
        <dbReference type="EMBL" id="KAG0712652.1"/>
    </source>
</evidence>
<dbReference type="OrthoDB" id="6367650at2759"/>
<dbReference type="PANTHER" id="PTHR13493">
    <property type="entry name" value="ZINC FINGER CCHC DOMAIN-CONTAINING"/>
    <property type="match status" value="1"/>
</dbReference>
<gene>
    <name evidence="2" type="primary">ZCCHC4</name>
    <name evidence="2" type="ORF">GWK47_018016</name>
</gene>
<sequence>MELLAHTLQSIERDWRTARGLDSHHVLPVLFVFPYFLEAQVISSLPSLAMMDYQVDYDNHPIYSKGPKGMKHGSAVRVFTNQPLDTLPLPEEEGYRRCDPCRRWVHSANLHCDLCQACPSKDGRTYKHCVECGRCVKPAWRHCPACDGCRPADHKCHPAKLGCYTCGELDHKHLACPKRKRSNSSSREDKQKKKKKTNKKKVVPESLADERQRNLEILSQLIDGK</sequence>
<feature type="region of interest" description="Disordered" evidence="1">
    <location>
        <begin position="177"/>
        <end position="210"/>
    </location>
</feature>
<reference evidence="2" key="1">
    <citation type="submission" date="2020-07" db="EMBL/GenBank/DDBJ databases">
        <title>The High-quality genome of the commercially important snow crab, Chionoecetes opilio.</title>
        <authorList>
            <person name="Jeong J.-H."/>
            <person name="Ryu S."/>
        </authorList>
    </citation>
    <scope>NUCLEOTIDE SEQUENCE</scope>
    <source>
        <strain evidence="2">MADBK_172401_WGS</strain>
        <tissue evidence="2">Digestive gland</tissue>
    </source>
</reference>
<dbReference type="Proteomes" id="UP000770661">
    <property type="component" value="Unassembled WGS sequence"/>
</dbReference>
<dbReference type="SUPFAM" id="SSF161245">
    <property type="entry name" value="Zinc hairpin stack"/>
    <property type="match status" value="1"/>
</dbReference>
<organism evidence="2 3">
    <name type="scientific">Chionoecetes opilio</name>
    <name type="common">Atlantic snow crab</name>
    <name type="synonym">Cancer opilio</name>
    <dbReference type="NCBI Taxonomy" id="41210"/>
    <lineage>
        <taxon>Eukaryota</taxon>
        <taxon>Metazoa</taxon>
        <taxon>Ecdysozoa</taxon>
        <taxon>Arthropoda</taxon>
        <taxon>Crustacea</taxon>
        <taxon>Multicrustacea</taxon>
        <taxon>Malacostraca</taxon>
        <taxon>Eumalacostraca</taxon>
        <taxon>Eucarida</taxon>
        <taxon>Decapoda</taxon>
        <taxon>Pleocyemata</taxon>
        <taxon>Brachyura</taxon>
        <taxon>Eubrachyura</taxon>
        <taxon>Majoidea</taxon>
        <taxon>Majidae</taxon>
        <taxon>Chionoecetes</taxon>
    </lineage>
</organism>
<evidence type="ECO:0000256" key="1">
    <source>
        <dbReference type="SAM" id="MobiDB-lite"/>
    </source>
</evidence>
<dbReference type="GO" id="GO:0005730">
    <property type="term" value="C:nucleolus"/>
    <property type="evidence" value="ECO:0007669"/>
    <property type="project" value="TreeGrafter"/>
</dbReference>
<dbReference type="PANTHER" id="PTHR13493:SF3">
    <property type="entry name" value="RRNA N6-ADENOSINE-METHYLTRANSFERASE ZCCHC4"/>
    <property type="match status" value="1"/>
</dbReference>
<feature type="compositionally biased region" description="Basic residues" evidence="1">
    <location>
        <begin position="192"/>
        <end position="201"/>
    </location>
</feature>
<dbReference type="PROSITE" id="PS50216">
    <property type="entry name" value="DHHC"/>
    <property type="match status" value="1"/>
</dbReference>
<dbReference type="InterPro" id="IPR039846">
    <property type="entry name" value="ZCCHC4"/>
</dbReference>
<dbReference type="AlphaFoldDB" id="A0A8J5CLV9"/>
<dbReference type="GO" id="GO:0005737">
    <property type="term" value="C:cytoplasm"/>
    <property type="evidence" value="ECO:0007669"/>
    <property type="project" value="TreeGrafter"/>
</dbReference>
<comment type="caution">
    <text evidence="2">The sequence shown here is derived from an EMBL/GenBank/DDBJ whole genome shotgun (WGS) entry which is preliminary data.</text>
</comment>
<dbReference type="GO" id="GO:0008988">
    <property type="term" value="F:rRNA (adenine-N6-)-methyltransferase activity"/>
    <property type="evidence" value="ECO:0007669"/>
    <property type="project" value="InterPro"/>
</dbReference>
<name>A0A8J5CLV9_CHIOP</name>
<evidence type="ECO:0000313" key="3">
    <source>
        <dbReference type="Proteomes" id="UP000770661"/>
    </source>
</evidence>
<accession>A0A8J5CLV9</accession>
<protein>
    <submittedName>
        <fullName evidence="2">Zinc finger CCHC domain-containing protein 4</fullName>
    </submittedName>
</protein>